<evidence type="ECO:0000313" key="7">
    <source>
        <dbReference type="Proteomes" id="UP001152795"/>
    </source>
</evidence>
<dbReference type="Proteomes" id="UP001152795">
    <property type="component" value="Unassembled WGS sequence"/>
</dbReference>
<dbReference type="EMBL" id="CACRXK020001510">
    <property type="protein sequence ID" value="CAB3989562.1"/>
    <property type="molecule type" value="Genomic_DNA"/>
</dbReference>
<dbReference type="InterPro" id="IPR017907">
    <property type="entry name" value="Znf_RING_CS"/>
</dbReference>
<dbReference type="InterPro" id="IPR008974">
    <property type="entry name" value="TRAF-like"/>
</dbReference>
<dbReference type="AlphaFoldDB" id="A0A7D9HPE7"/>
<dbReference type="Pfam" id="PF13923">
    <property type="entry name" value="zf-C3HC4_2"/>
    <property type="match status" value="1"/>
</dbReference>
<dbReference type="GO" id="GO:0043122">
    <property type="term" value="P:regulation of canonical NF-kappaB signal transduction"/>
    <property type="evidence" value="ECO:0007669"/>
    <property type="project" value="TreeGrafter"/>
</dbReference>
<dbReference type="GO" id="GO:0005164">
    <property type="term" value="F:tumor necrosis factor receptor binding"/>
    <property type="evidence" value="ECO:0007669"/>
    <property type="project" value="TreeGrafter"/>
</dbReference>
<organism evidence="6 7">
    <name type="scientific">Paramuricea clavata</name>
    <name type="common">Red gorgonian</name>
    <name type="synonym">Violescent sea-whip</name>
    <dbReference type="NCBI Taxonomy" id="317549"/>
    <lineage>
        <taxon>Eukaryota</taxon>
        <taxon>Metazoa</taxon>
        <taxon>Cnidaria</taxon>
        <taxon>Anthozoa</taxon>
        <taxon>Octocorallia</taxon>
        <taxon>Malacalcyonacea</taxon>
        <taxon>Plexauridae</taxon>
        <taxon>Paramuricea</taxon>
    </lineage>
</organism>
<dbReference type="PANTHER" id="PTHR10131:SF94">
    <property type="entry name" value="TNF RECEPTOR-ASSOCIATED FACTOR 4"/>
    <property type="match status" value="1"/>
</dbReference>
<keyword evidence="3" id="KW-0479">Metal-binding</keyword>
<dbReference type="PROSITE" id="PS00518">
    <property type="entry name" value="ZF_RING_1"/>
    <property type="match status" value="1"/>
</dbReference>
<dbReference type="InterPro" id="IPR002083">
    <property type="entry name" value="MATH/TRAF_dom"/>
</dbReference>
<evidence type="ECO:0000256" key="1">
    <source>
        <dbReference type="ARBA" id="ARBA00004496"/>
    </source>
</evidence>
<keyword evidence="5" id="KW-0862">Zinc</keyword>
<dbReference type="PROSITE" id="PS50089">
    <property type="entry name" value="ZF_RING_2"/>
    <property type="match status" value="1"/>
</dbReference>
<gene>
    <name evidence="6" type="ORF">PACLA_8A014530</name>
</gene>
<protein>
    <submittedName>
        <fullName evidence="6">TNF receptor-associated factor 4</fullName>
    </submittedName>
</protein>
<keyword evidence="6" id="KW-0675">Receptor</keyword>
<dbReference type="SMART" id="SM00184">
    <property type="entry name" value="RING"/>
    <property type="match status" value="1"/>
</dbReference>
<keyword evidence="7" id="KW-1185">Reference proteome</keyword>
<dbReference type="PANTHER" id="PTHR10131">
    <property type="entry name" value="TNF RECEPTOR ASSOCIATED FACTOR"/>
    <property type="match status" value="1"/>
</dbReference>
<dbReference type="InterPro" id="IPR001841">
    <property type="entry name" value="Znf_RING"/>
</dbReference>
<evidence type="ECO:0000256" key="5">
    <source>
        <dbReference type="ARBA" id="ARBA00022833"/>
    </source>
</evidence>
<dbReference type="Gene3D" id="3.30.40.10">
    <property type="entry name" value="Zinc/RING finger domain, C3HC4 (zinc finger)"/>
    <property type="match status" value="1"/>
</dbReference>
<sequence length="348" mass="39615">MATNGHSGYPLKWFKDQNAAKHAWECAICLKVLKDPVQVRDCGHQFCALCIDDILKTDPRCPSCRIEISDAMIFEDHAARRLIKQLEVNCCNEGCGWHGHLSALLQEHQSGCNVLIHSGDGAHQLDVRKLEQKLETLMLKVSTLEKKHEEDIKELKSKHENEMAQVKLQHDTLRQEFLMSRTMGAVHAPHVLQQILPRQEPVLSYTWQIPKNLITKKLTKAKCGIVSDPFISSHGYMMKFGINSNEASSGYAGYMGIYLILMKSDQDGALTWPFNKRFTFVLVDQQDDVGQRKNIKATLVPKGEGAFMKPHEDENEGYGYQNFVQHLTLGTRQYIRNNFARINVLIEP</sequence>
<dbReference type="SUPFAM" id="SSF49599">
    <property type="entry name" value="TRAF domain-like"/>
    <property type="match status" value="1"/>
</dbReference>
<proteinExistence type="predicted"/>
<dbReference type="PROSITE" id="PS50144">
    <property type="entry name" value="MATH"/>
    <property type="match status" value="1"/>
</dbReference>
<dbReference type="Pfam" id="PF21355">
    <property type="entry name" value="TRAF-mep_MATH"/>
    <property type="match status" value="1"/>
</dbReference>
<name>A0A7D9HPE7_PARCT</name>
<evidence type="ECO:0000256" key="2">
    <source>
        <dbReference type="ARBA" id="ARBA00022490"/>
    </source>
</evidence>
<dbReference type="OrthoDB" id="10668030at2759"/>
<evidence type="ECO:0000313" key="6">
    <source>
        <dbReference type="EMBL" id="CAB3989562.1"/>
    </source>
</evidence>
<accession>A0A7D9HPE7</accession>
<dbReference type="Gene3D" id="2.60.210.10">
    <property type="entry name" value="Apoptosis, Tumor Necrosis Factor Receptor Associated Protein 2, Chain A"/>
    <property type="match status" value="1"/>
</dbReference>
<dbReference type="SUPFAM" id="SSF57850">
    <property type="entry name" value="RING/U-box"/>
    <property type="match status" value="1"/>
</dbReference>
<comment type="subcellular location">
    <subcellularLocation>
        <location evidence="1">Cytoplasm</location>
    </subcellularLocation>
</comment>
<keyword evidence="4" id="KW-0863">Zinc-finger</keyword>
<dbReference type="InterPro" id="IPR049342">
    <property type="entry name" value="TRAF1-6_MATH_dom"/>
</dbReference>
<evidence type="ECO:0000256" key="4">
    <source>
        <dbReference type="ARBA" id="ARBA00022771"/>
    </source>
</evidence>
<dbReference type="GO" id="GO:0008270">
    <property type="term" value="F:zinc ion binding"/>
    <property type="evidence" value="ECO:0007669"/>
    <property type="project" value="UniProtKB-KW"/>
</dbReference>
<keyword evidence="2" id="KW-0963">Cytoplasm</keyword>
<dbReference type="GO" id="GO:0031625">
    <property type="term" value="F:ubiquitin protein ligase binding"/>
    <property type="evidence" value="ECO:0007669"/>
    <property type="project" value="TreeGrafter"/>
</dbReference>
<evidence type="ECO:0000256" key="3">
    <source>
        <dbReference type="ARBA" id="ARBA00022723"/>
    </source>
</evidence>
<dbReference type="GO" id="GO:0005737">
    <property type="term" value="C:cytoplasm"/>
    <property type="evidence" value="ECO:0007669"/>
    <property type="project" value="UniProtKB-SubCell"/>
</dbReference>
<reference evidence="6" key="1">
    <citation type="submission" date="2020-04" db="EMBL/GenBank/DDBJ databases">
        <authorList>
            <person name="Alioto T."/>
            <person name="Alioto T."/>
            <person name="Gomez Garrido J."/>
        </authorList>
    </citation>
    <scope>NUCLEOTIDE SEQUENCE</scope>
    <source>
        <strain evidence="6">A484AB</strain>
    </source>
</reference>
<dbReference type="InterPro" id="IPR013083">
    <property type="entry name" value="Znf_RING/FYVE/PHD"/>
</dbReference>
<comment type="caution">
    <text evidence="6">The sequence shown here is derived from an EMBL/GenBank/DDBJ whole genome shotgun (WGS) entry which is preliminary data.</text>
</comment>